<dbReference type="InterPro" id="IPR045584">
    <property type="entry name" value="Pilin-like"/>
</dbReference>
<evidence type="ECO:0000256" key="1">
    <source>
        <dbReference type="ARBA" id="ARBA00022481"/>
    </source>
</evidence>
<dbReference type="Pfam" id="PF07963">
    <property type="entry name" value="N_methyl"/>
    <property type="match status" value="1"/>
</dbReference>
<evidence type="ECO:0000313" key="3">
    <source>
        <dbReference type="Proteomes" id="UP000027982"/>
    </source>
</evidence>
<dbReference type="STRING" id="661478.OP10G_0444"/>
<sequence length="235" mass="26278">MPFALLMKRKKAFTLIELLVVIAIIATLAAILFPVFAAAKGASKRTSALENVSQIGKASALYLADHDDHLPFRFPIEPAWPGYGMIVFMVGGGHGFGELYGPYIKDTHVWYSPEDRLADKGYTSFAFNEQLAYDWSMSSIPRPSEAIYLTDRTDIKDPDRPPVDTYVWWQFIEHPFEESRLPGKIDPVSVATQIDPIRYTGNLGVYLFLDSHAAAMPFGKTWGDATHNLHLATKP</sequence>
<dbReference type="KEGG" id="fgi:OP10G_0444"/>
<evidence type="ECO:0000313" key="2">
    <source>
        <dbReference type="EMBL" id="AIE83812.1"/>
    </source>
</evidence>
<dbReference type="HOGENOM" id="CLU_041661_1_1_0"/>
<reference evidence="2 3" key="1">
    <citation type="journal article" date="2014" name="PLoS ONE">
        <title>The first complete genome sequence of the class fimbriimonadia in the phylum armatimonadetes.</title>
        <authorList>
            <person name="Hu Z.Y."/>
            <person name="Wang Y.Z."/>
            <person name="Im W.T."/>
            <person name="Wang S.Y."/>
            <person name="Zhao G.P."/>
            <person name="Zheng H.J."/>
            <person name="Quan Z.X."/>
        </authorList>
    </citation>
    <scope>NUCLEOTIDE SEQUENCE [LARGE SCALE GENOMIC DNA]</scope>
    <source>
        <strain evidence="2">Gsoil 348</strain>
    </source>
</reference>
<dbReference type="PANTHER" id="PTHR30093">
    <property type="entry name" value="GENERAL SECRETION PATHWAY PROTEIN G"/>
    <property type="match status" value="1"/>
</dbReference>
<name>A0A068NK23_FIMGI</name>
<dbReference type="AlphaFoldDB" id="A0A068NK23"/>
<keyword evidence="3" id="KW-1185">Reference proteome</keyword>
<dbReference type="SUPFAM" id="SSF54523">
    <property type="entry name" value="Pili subunits"/>
    <property type="match status" value="1"/>
</dbReference>
<dbReference type="Proteomes" id="UP000027982">
    <property type="component" value="Chromosome"/>
</dbReference>
<accession>A0A068NK23</accession>
<organism evidence="2 3">
    <name type="scientific">Fimbriimonas ginsengisoli Gsoil 348</name>
    <dbReference type="NCBI Taxonomy" id="661478"/>
    <lineage>
        <taxon>Bacteria</taxon>
        <taxon>Bacillati</taxon>
        <taxon>Armatimonadota</taxon>
        <taxon>Fimbriimonadia</taxon>
        <taxon>Fimbriimonadales</taxon>
        <taxon>Fimbriimonadaceae</taxon>
        <taxon>Fimbriimonas</taxon>
    </lineage>
</organism>
<gene>
    <name evidence="2" type="ORF">OP10G_0444</name>
</gene>
<evidence type="ECO:0008006" key="4">
    <source>
        <dbReference type="Google" id="ProtNLM"/>
    </source>
</evidence>
<dbReference type="Gene3D" id="3.30.700.10">
    <property type="entry name" value="Glycoprotein, Type 4 Pilin"/>
    <property type="match status" value="1"/>
</dbReference>
<keyword evidence="1" id="KW-0488">Methylation</keyword>
<proteinExistence type="predicted"/>
<dbReference type="GO" id="GO:0015627">
    <property type="term" value="C:type II protein secretion system complex"/>
    <property type="evidence" value="ECO:0007669"/>
    <property type="project" value="InterPro"/>
</dbReference>
<dbReference type="eggNOG" id="COG2165">
    <property type="taxonomic scope" value="Bacteria"/>
</dbReference>
<dbReference type="EMBL" id="CP007139">
    <property type="protein sequence ID" value="AIE83812.1"/>
    <property type="molecule type" value="Genomic_DNA"/>
</dbReference>
<dbReference type="InterPro" id="IPR012902">
    <property type="entry name" value="N_methyl_site"/>
</dbReference>
<protein>
    <recommendedName>
        <fullName evidence="4">Prepilin-type N-terminal cleavage/methylation domain-containing protein</fullName>
    </recommendedName>
</protein>
<dbReference type="GO" id="GO:0015628">
    <property type="term" value="P:protein secretion by the type II secretion system"/>
    <property type="evidence" value="ECO:0007669"/>
    <property type="project" value="InterPro"/>
</dbReference>
<dbReference type="InterPro" id="IPR000983">
    <property type="entry name" value="Bac_GSPG_pilin"/>
</dbReference>
<dbReference type="PRINTS" id="PR00813">
    <property type="entry name" value="BCTERIALGSPG"/>
</dbReference>
<dbReference type="NCBIfam" id="TIGR02532">
    <property type="entry name" value="IV_pilin_GFxxxE"/>
    <property type="match status" value="1"/>
</dbReference>